<feature type="domain" description="Protein kinase" evidence="9">
    <location>
        <begin position="1"/>
        <end position="261"/>
    </location>
</feature>
<organism evidence="11 12">
    <name type="scientific">Peltaster fructicola</name>
    <dbReference type="NCBI Taxonomy" id="286661"/>
    <lineage>
        <taxon>Eukaryota</taxon>
        <taxon>Fungi</taxon>
        <taxon>Dikarya</taxon>
        <taxon>Ascomycota</taxon>
        <taxon>Pezizomycotina</taxon>
        <taxon>Dothideomycetes</taxon>
        <taxon>Dothideomycetes incertae sedis</taxon>
        <taxon>Peltaster</taxon>
    </lineage>
</organism>
<evidence type="ECO:0000313" key="12">
    <source>
        <dbReference type="Proteomes" id="UP000503462"/>
    </source>
</evidence>
<evidence type="ECO:0000256" key="7">
    <source>
        <dbReference type="ARBA" id="ARBA00047899"/>
    </source>
</evidence>
<proteinExistence type="predicted"/>
<keyword evidence="6" id="KW-0067">ATP-binding</keyword>
<dbReference type="GO" id="GO:0005524">
    <property type="term" value="F:ATP binding"/>
    <property type="evidence" value="ECO:0007669"/>
    <property type="project" value="UniProtKB-KW"/>
</dbReference>
<dbReference type="SUPFAM" id="SSF56112">
    <property type="entry name" value="Protein kinase-like (PK-like)"/>
    <property type="match status" value="1"/>
</dbReference>
<keyword evidence="5" id="KW-0418">Kinase</keyword>
<comment type="catalytic activity">
    <reaction evidence="7">
        <text>L-threonyl-[protein] + ATP = O-phospho-L-threonyl-[protein] + ADP + H(+)</text>
        <dbReference type="Rhea" id="RHEA:46608"/>
        <dbReference type="Rhea" id="RHEA-COMP:11060"/>
        <dbReference type="Rhea" id="RHEA-COMP:11605"/>
        <dbReference type="ChEBI" id="CHEBI:15378"/>
        <dbReference type="ChEBI" id="CHEBI:30013"/>
        <dbReference type="ChEBI" id="CHEBI:30616"/>
        <dbReference type="ChEBI" id="CHEBI:61977"/>
        <dbReference type="ChEBI" id="CHEBI:456216"/>
        <dbReference type="EC" id="2.7.11.1"/>
    </reaction>
</comment>
<dbReference type="EMBL" id="CP051141">
    <property type="protein sequence ID" value="QIW98749.1"/>
    <property type="molecule type" value="Genomic_DNA"/>
</dbReference>
<evidence type="ECO:0000259" key="10">
    <source>
        <dbReference type="PROSITE" id="PS51285"/>
    </source>
</evidence>
<protein>
    <recommendedName>
        <fullName evidence="1">non-specific serine/threonine protein kinase</fullName>
        <ecNumber evidence="1">2.7.11.1</ecNumber>
    </recommendedName>
</protein>
<dbReference type="OrthoDB" id="3638488at2759"/>
<evidence type="ECO:0000256" key="8">
    <source>
        <dbReference type="ARBA" id="ARBA00048679"/>
    </source>
</evidence>
<evidence type="ECO:0000256" key="3">
    <source>
        <dbReference type="ARBA" id="ARBA00022679"/>
    </source>
</evidence>
<keyword evidence="4" id="KW-0547">Nucleotide-binding</keyword>
<dbReference type="Pfam" id="PF00069">
    <property type="entry name" value="Pkinase"/>
    <property type="match status" value="2"/>
</dbReference>
<keyword evidence="3" id="KW-0808">Transferase</keyword>
<dbReference type="InterPro" id="IPR050236">
    <property type="entry name" value="Ser_Thr_kinase_AGC"/>
</dbReference>
<evidence type="ECO:0000259" key="9">
    <source>
        <dbReference type="PROSITE" id="PS50011"/>
    </source>
</evidence>
<keyword evidence="2" id="KW-0723">Serine/threonine-protein kinase</keyword>
<dbReference type="Proteomes" id="UP000503462">
    <property type="component" value="Chromosome 3"/>
</dbReference>
<dbReference type="InterPro" id="IPR011009">
    <property type="entry name" value="Kinase-like_dom_sf"/>
</dbReference>
<dbReference type="PROSITE" id="PS50011">
    <property type="entry name" value="PROTEIN_KINASE_DOM"/>
    <property type="match status" value="1"/>
</dbReference>
<sequence length="358" mass="41054">MVLAIEAVHKLMWIHRDLKPDNFLISSTGHLKISDFGLAFDGQWGHCHSFYADKRHALLDKFGVRVTRDAQDAREASDVHMRDVDDISTTSPSSWHRMPMSDAAETLLEPLQGRRKYARSIVGTSGYMAPEIILGESYDGRCDWWSLGVLVYEMLYGYTPFYDECRTRTKENILAFPETLDFPQDERIGRPGTDQAERLDRPSRDAVDLIQGLLADRKYRLGAAAYQCAEQGRRRDSGVSIPEVTHVRASDAVEVKAHPFFAFIPWSVMHLRRPPWVPLVQEGQPLTKYFEDEEDMIDMTASEKRARDKILRDPVIGPIAMEERRRTAFIGYTYRRPTTDVRVPCLGEGGIMERRRTT</sequence>
<dbReference type="GO" id="GO:0035556">
    <property type="term" value="P:intracellular signal transduction"/>
    <property type="evidence" value="ECO:0007669"/>
    <property type="project" value="TreeGrafter"/>
</dbReference>
<keyword evidence="12" id="KW-1185">Reference proteome</keyword>
<dbReference type="SMART" id="SM00220">
    <property type="entry name" value="S_TKc"/>
    <property type="match status" value="1"/>
</dbReference>
<dbReference type="AlphaFoldDB" id="A0A6H0XWC8"/>
<dbReference type="InterPro" id="IPR000719">
    <property type="entry name" value="Prot_kinase_dom"/>
</dbReference>
<reference evidence="11 12" key="1">
    <citation type="journal article" date="2016" name="Sci. Rep.">
        <title>Peltaster fructicola genome reveals evolution from an invasive phytopathogen to an ectophytic parasite.</title>
        <authorList>
            <person name="Xu C."/>
            <person name="Chen H."/>
            <person name="Gleason M.L."/>
            <person name="Xu J.R."/>
            <person name="Liu H."/>
            <person name="Zhang R."/>
            <person name="Sun G."/>
        </authorList>
    </citation>
    <scope>NUCLEOTIDE SEQUENCE [LARGE SCALE GENOMIC DNA]</scope>
    <source>
        <strain evidence="11 12">LNHT1506</strain>
    </source>
</reference>
<dbReference type="PROSITE" id="PS51285">
    <property type="entry name" value="AGC_KINASE_CTER"/>
    <property type="match status" value="1"/>
</dbReference>
<dbReference type="EC" id="2.7.11.1" evidence="1"/>
<evidence type="ECO:0000256" key="2">
    <source>
        <dbReference type="ARBA" id="ARBA00022527"/>
    </source>
</evidence>
<comment type="catalytic activity">
    <reaction evidence="8">
        <text>L-seryl-[protein] + ATP = O-phospho-L-seryl-[protein] + ADP + H(+)</text>
        <dbReference type="Rhea" id="RHEA:17989"/>
        <dbReference type="Rhea" id="RHEA-COMP:9863"/>
        <dbReference type="Rhea" id="RHEA-COMP:11604"/>
        <dbReference type="ChEBI" id="CHEBI:15378"/>
        <dbReference type="ChEBI" id="CHEBI:29999"/>
        <dbReference type="ChEBI" id="CHEBI:30616"/>
        <dbReference type="ChEBI" id="CHEBI:83421"/>
        <dbReference type="ChEBI" id="CHEBI:456216"/>
        <dbReference type="EC" id="2.7.11.1"/>
    </reaction>
</comment>
<dbReference type="Gene3D" id="1.10.510.10">
    <property type="entry name" value="Transferase(Phosphotransferase) domain 1"/>
    <property type="match status" value="1"/>
</dbReference>
<evidence type="ECO:0000256" key="1">
    <source>
        <dbReference type="ARBA" id="ARBA00012513"/>
    </source>
</evidence>
<evidence type="ECO:0000256" key="4">
    <source>
        <dbReference type="ARBA" id="ARBA00022741"/>
    </source>
</evidence>
<evidence type="ECO:0000313" key="11">
    <source>
        <dbReference type="EMBL" id="QIW98749.1"/>
    </source>
</evidence>
<accession>A0A6H0XWC8</accession>
<dbReference type="InterPro" id="IPR000961">
    <property type="entry name" value="AGC-kinase_C"/>
</dbReference>
<dbReference type="PANTHER" id="PTHR24356:SF400">
    <property type="entry name" value="SERINE_THREONINE-PROTEIN KINASE CBK1"/>
    <property type="match status" value="1"/>
</dbReference>
<feature type="domain" description="AGC-kinase C-terminal" evidence="10">
    <location>
        <begin position="262"/>
        <end position="344"/>
    </location>
</feature>
<name>A0A6H0XWC8_9PEZI</name>
<dbReference type="PANTHER" id="PTHR24356">
    <property type="entry name" value="SERINE/THREONINE-PROTEIN KINASE"/>
    <property type="match status" value="1"/>
</dbReference>
<gene>
    <name evidence="11" type="ORF">AMS68_004267</name>
</gene>
<evidence type="ECO:0000256" key="5">
    <source>
        <dbReference type="ARBA" id="ARBA00022777"/>
    </source>
</evidence>
<dbReference type="GO" id="GO:0004674">
    <property type="term" value="F:protein serine/threonine kinase activity"/>
    <property type="evidence" value="ECO:0007669"/>
    <property type="project" value="UniProtKB-KW"/>
</dbReference>
<evidence type="ECO:0000256" key="6">
    <source>
        <dbReference type="ARBA" id="ARBA00022840"/>
    </source>
</evidence>